<sequence length="201" mass="22996">MNKSHPLSKKKLQQFYGQGNSLSEIATLFDCSVHKVIYWMQRYAIARRSRSDAAYIKLNPNGDPFFIQKEKSLFLYGLGLGIYWGEGTKVTGLVRVTNSDPAMIKVFREFLIQICGVRDDKIHYSIVAFNDSHIPTVQSFWATYLKISPDKFGKIVQIPPQGKGSYKRKSQFGVCSISVGNIKLKHWIMQELEKIKEARIV</sequence>
<evidence type="ECO:0000313" key="2">
    <source>
        <dbReference type="Proteomes" id="UP000178759"/>
    </source>
</evidence>
<dbReference type="Proteomes" id="UP000178759">
    <property type="component" value="Unassembled WGS sequence"/>
</dbReference>
<reference evidence="1 2" key="1">
    <citation type="journal article" date="2016" name="Nat. Commun.">
        <title>Thousands of microbial genomes shed light on interconnected biogeochemical processes in an aquifer system.</title>
        <authorList>
            <person name="Anantharaman K."/>
            <person name="Brown C.T."/>
            <person name="Hug L.A."/>
            <person name="Sharon I."/>
            <person name="Castelle C.J."/>
            <person name="Probst A.J."/>
            <person name="Thomas B.C."/>
            <person name="Singh A."/>
            <person name="Wilkins M.J."/>
            <person name="Karaoz U."/>
            <person name="Brodie E.L."/>
            <person name="Williams K.H."/>
            <person name="Hubbard S.S."/>
            <person name="Banfield J.F."/>
        </authorList>
    </citation>
    <scope>NUCLEOTIDE SEQUENCE [LARGE SCALE GENOMIC DNA]</scope>
</reference>
<gene>
    <name evidence="1" type="ORF">A3A79_01335</name>
</gene>
<name>A0A1F6AGM0_9BACT</name>
<proteinExistence type="predicted"/>
<dbReference type="STRING" id="1798392.A3A79_01335"/>
<accession>A0A1F6AGM0</accession>
<dbReference type="EMBL" id="MFJV01000001">
    <property type="protein sequence ID" value="OGG23831.1"/>
    <property type="molecule type" value="Genomic_DNA"/>
</dbReference>
<dbReference type="AlphaFoldDB" id="A0A1F6AGM0"/>
<organism evidence="1 2">
    <name type="scientific">Candidatus Gottesmanbacteria bacterium RIFCSPLOWO2_01_FULL_43_11b</name>
    <dbReference type="NCBI Taxonomy" id="1798392"/>
    <lineage>
        <taxon>Bacteria</taxon>
        <taxon>Candidatus Gottesmaniibacteriota</taxon>
    </lineage>
</organism>
<evidence type="ECO:0008006" key="3">
    <source>
        <dbReference type="Google" id="ProtNLM"/>
    </source>
</evidence>
<protein>
    <recommendedName>
        <fullName evidence="3">Homing endonuclease LAGLIDADG domain-containing protein</fullName>
    </recommendedName>
</protein>
<evidence type="ECO:0000313" key="1">
    <source>
        <dbReference type="EMBL" id="OGG23831.1"/>
    </source>
</evidence>
<comment type="caution">
    <text evidence="1">The sequence shown here is derived from an EMBL/GenBank/DDBJ whole genome shotgun (WGS) entry which is preliminary data.</text>
</comment>